<gene>
    <name evidence="2" type="ORF">NDI86_04295</name>
</gene>
<protein>
    <submittedName>
        <fullName evidence="2">ABC transporter permease</fullName>
    </submittedName>
</protein>
<evidence type="ECO:0000313" key="2">
    <source>
        <dbReference type="EMBL" id="MDS0281332.1"/>
    </source>
</evidence>
<feature type="transmembrane region" description="Helical" evidence="1">
    <location>
        <begin position="257"/>
        <end position="277"/>
    </location>
</feature>
<evidence type="ECO:0000256" key="1">
    <source>
        <dbReference type="SAM" id="Phobius"/>
    </source>
</evidence>
<keyword evidence="1" id="KW-0472">Membrane</keyword>
<comment type="caution">
    <text evidence="2">The sequence shown here is derived from an EMBL/GenBank/DDBJ whole genome shotgun (WGS) entry which is preliminary data.</text>
</comment>
<name>A0ABU2FM71_9EURY</name>
<dbReference type="Pfam" id="PF12679">
    <property type="entry name" value="ABC2_membrane_2"/>
    <property type="match status" value="1"/>
</dbReference>
<keyword evidence="1" id="KW-0812">Transmembrane</keyword>
<dbReference type="Proteomes" id="UP001268864">
    <property type="component" value="Unassembled WGS sequence"/>
</dbReference>
<dbReference type="RefSeq" id="WP_310899169.1">
    <property type="nucleotide sequence ID" value="NZ_JAMQOS010000001.1"/>
</dbReference>
<sequence>MSALDVARKDFAAARRSRSLWTVATLLGLLTTLIAFGYSAYRVPPTVTVVRLFRTMGTVFGLLLPIVALVASYMSIAGERESGGVKFLLGLPNTRRDVFLGKLASRLAVVAAGVTFMFATATAMAVARHGVLPLSTVVGVFAVSLLYAAVFVGIAVALSAAVAERSQAIAASVGSYFLLVLLYVIPGVSVALLVRFVHQVMLGFERNVDLYNAVLYTSPLIAYRKALNLVLPGTAQRQVLQRASEGDTLPAYLGDEVSLVVFAVWLAVPLAIGYWQFEGADL</sequence>
<feature type="transmembrane region" description="Helical" evidence="1">
    <location>
        <begin position="103"/>
        <end position="126"/>
    </location>
</feature>
<reference evidence="2 3" key="1">
    <citation type="submission" date="2022-06" db="EMBL/GenBank/DDBJ databases">
        <title>Halomicroarcula sp. a new haloarchaeum isolate from saline soil.</title>
        <authorList>
            <person name="Strakova D."/>
            <person name="Galisteo C."/>
            <person name="Sanchez-Porro C."/>
            <person name="Ventosa A."/>
        </authorList>
    </citation>
    <scope>NUCLEOTIDE SEQUENCE [LARGE SCALE GENOMIC DNA]</scope>
    <source>
        <strain evidence="2 3">S3CR25-11</strain>
    </source>
</reference>
<feature type="transmembrane region" description="Helical" evidence="1">
    <location>
        <begin position="53"/>
        <end position="76"/>
    </location>
</feature>
<feature type="transmembrane region" description="Helical" evidence="1">
    <location>
        <begin position="175"/>
        <end position="197"/>
    </location>
</feature>
<dbReference type="PANTHER" id="PTHR43471">
    <property type="entry name" value="ABC TRANSPORTER PERMEASE"/>
    <property type="match status" value="1"/>
</dbReference>
<evidence type="ECO:0000313" key="3">
    <source>
        <dbReference type="Proteomes" id="UP001268864"/>
    </source>
</evidence>
<feature type="transmembrane region" description="Helical" evidence="1">
    <location>
        <begin position="138"/>
        <end position="163"/>
    </location>
</feature>
<organism evidence="2 3">
    <name type="scientific">Haloarcula onubensis</name>
    <dbReference type="NCBI Taxonomy" id="2950539"/>
    <lineage>
        <taxon>Archaea</taxon>
        <taxon>Methanobacteriati</taxon>
        <taxon>Methanobacteriota</taxon>
        <taxon>Stenosarchaea group</taxon>
        <taxon>Halobacteria</taxon>
        <taxon>Halobacteriales</taxon>
        <taxon>Haloarculaceae</taxon>
        <taxon>Haloarcula</taxon>
    </lineage>
</organism>
<dbReference type="EMBL" id="JAMQOS010000001">
    <property type="protein sequence ID" value="MDS0281332.1"/>
    <property type="molecule type" value="Genomic_DNA"/>
</dbReference>
<keyword evidence="1" id="KW-1133">Transmembrane helix</keyword>
<accession>A0ABU2FM71</accession>
<proteinExistence type="predicted"/>
<feature type="transmembrane region" description="Helical" evidence="1">
    <location>
        <begin position="20"/>
        <end position="41"/>
    </location>
</feature>
<keyword evidence="3" id="KW-1185">Reference proteome</keyword>
<dbReference type="PANTHER" id="PTHR43471:SF1">
    <property type="entry name" value="ABC TRANSPORTER PERMEASE PROTEIN NOSY-RELATED"/>
    <property type="match status" value="1"/>
</dbReference>